<feature type="transmembrane region" description="Helical" evidence="1">
    <location>
        <begin position="81"/>
        <end position="100"/>
    </location>
</feature>
<evidence type="ECO:0000256" key="1">
    <source>
        <dbReference type="SAM" id="Phobius"/>
    </source>
</evidence>
<dbReference type="EMBL" id="JAASRN010000002">
    <property type="protein sequence ID" value="NIK74263.1"/>
    <property type="molecule type" value="Genomic_DNA"/>
</dbReference>
<proteinExistence type="predicted"/>
<dbReference type="RefSeq" id="WP_166919775.1">
    <property type="nucleotide sequence ID" value="NZ_JAASRN010000002.1"/>
</dbReference>
<reference evidence="2 3" key="1">
    <citation type="submission" date="2020-03" db="EMBL/GenBank/DDBJ databases">
        <title>Genomic Encyclopedia of Type Strains, Phase IV (KMG-IV): sequencing the most valuable type-strain genomes for metagenomic binning, comparative biology and taxonomic classification.</title>
        <authorList>
            <person name="Goeker M."/>
        </authorList>
    </citation>
    <scope>NUCLEOTIDE SEQUENCE [LARGE SCALE GENOMIC DNA]</scope>
    <source>
        <strain evidence="2 3">DSM 5718</strain>
    </source>
</reference>
<dbReference type="Gene3D" id="1.25.40.10">
    <property type="entry name" value="Tetratricopeptide repeat domain"/>
    <property type="match status" value="1"/>
</dbReference>
<dbReference type="AlphaFoldDB" id="A0A846MRT1"/>
<keyword evidence="1" id="KW-1133">Transmembrane helix</keyword>
<evidence type="ECO:0000313" key="3">
    <source>
        <dbReference type="Proteomes" id="UP000537126"/>
    </source>
</evidence>
<protein>
    <submittedName>
        <fullName evidence="2">Tetratricopeptide (TPR) repeat protein</fullName>
    </submittedName>
</protein>
<evidence type="ECO:0000313" key="2">
    <source>
        <dbReference type="EMBL" id="NIK74263.1"/>
    </source>
</evidence>
<dbReference type="Proteomes" id="UP000537126">
    <property type="component" value="Unassembled WGS sequence"/>
</dbReference>
<comment type="caution">
    <text evidence="2">The sequence shown here is derived from an EMBL/GenBank/DDBJ whole genome shotgun (WGS) entry which is preliminary data.</text>
</comment>
<accession>A0A846MRT1</accession>
<keyword evidence="1" id="KW-0812">Transmembrane</keyword>
<keyword evidence="1" id="KW-0472">Membrane</keyword>
<sequence length="239" mass="27949">MMNAEFETLVEKVYRGEADSEERVKLEMMMYKEPTLRREAVLLWGIMEGVRQIGRNDMKQRLKLLHRQEQRRSRLKRRMRLGLGLVMALFVFALGFQYYYTPNRLFEAHYKPLPTKGVAVQEVVLSPQLEEALQAYEQKAYDKAVEEFKEAREAGASIEPLQLYEAISYIETGKPEKAKSILINFQSENTYYSETAQWYLALVLLREHRPQAARQILEHLAKGQHYTSVAQELLKALSE</sequence>
<dbReference type="InterPro" id="IPR011990">
    <property type="entry name" value="TPR-like_helical_dom_sf"/>
</dbReference>
<dbReference type="SUPFAM" id="SSF48452">
    <property type="entry name" value="TPR-like"/>
    <property type="match status" value="1"/>
</dbReference>
<name>A0A846MRT1_9BACT</name>
<keyword evidence="3" id="KW-1185">Reference proteome</keyword>
<organism evidence="2 3">
    <name type="scientific">Thermonema lapsum</name>
    <dbReference type="NCBI Taxonomy" id="28195"/>
    <lineage>
        <taxon>Bacteria</taxon>
        <taxon>Pseudomonadati</taxon>
        <taxon>Bacteroidota</taxon>
        <taxon>Cytophagia</taxon>
        <taxon>Cytophagales</taxon>
        <taxon>Thermonemataceae</taxon>
        <taxon>Thermonema</taxon>
    </lineage>
</organism>
<gene>
    <name evidence="2" type="ORF">FHS56_001776</name>
</gene>